<sequence length="252" mass="27424">METAPQDHQSWMVYMRPWLDNLEILSHFRASICLTSGYTIPGHDWTSPRDTSVAGLLRVVLLGPGVWQDLQDAEHILKREQFRYGEQTIDLEAFLADTDRQGKSNGKGKGKGNSKGKGNGYGNGNSNGKGKGKEKEVESESESESEQLTAAISSLALTDSVTSAIAGPSSAPDPEPGPSSPKPSPASKSSGPVGESLWGEFNRGRVLRNLDPETVPWLEEGQGWEEEESTPWFTEPDDPNAPDDENRPTMTI</sequence>
<protein>
    <submittedName>
        <fullName evidence="2">Uncharacterized protein</fullName>
    </submittedName>
</protein>
<feature type="compositionally biased region" description="Gly residues" evidence="1">
    <location>
        <begin position="115"/>
        <end position="129"/>
    </location>
</feature>
<accession>A0AAJ0MCA0</accession>
<organism evidence="2 3">
    <name type="scientific">Lasiosphaeria hispida</name>
    <dbReference type="NCBI Taxonomy" id="260671"/>
    <lineage>
        <taxon>Eukaryota</taxon>
        <taxon>Fungi</taxon>
        <taxon>Dikarya</taxon>
        <taxon>Ascomycota</taxon>
        <taxon>Pezizomycotina</taxon>
        <taxon>Sordariomycetes</taxon>
        <taxon>Sordariomycetidae</taxon>
        <taxon>Sordariales</taxon>
        <taxon>Lasiosphaeriaceae</taxon>
        <taxon>Lasiosphaeria</taxon>
    </lineage>
</organism>
<comment type="caution">
    <text evidence="2">The sequence shown here is derived from an EMBL/GenBank/DDBJ whole genome shotgun (WGS) entry which is preliminary data.</text>
</comment>
<evidence type="ECO:0000313" key="3">
    <source>
        <dbReference type="Proteomes" id="UP001275084"/>
    </source>
</evidence>
<dbReference type="Proteomes" id="UP001275084">
    <property type="component" value="Unassembled WGS sequence"/>
</dbReference>
<reference evidence="2" key="2">
    <citation type="submission" date="2023-06" db="EMBL/GenBank/DDBJ databases">
        <authorList>
            <consortium name="Lawrence Berkeley National Laboratory"/>
            <person name="Haridas S."/>
            <person name="Hensen N."/>
            <person name="Bonometti L."/>
            <person name="Westerberg I."/>
            <person name="Brannstrom I.O."/>
            <person name="Guillou S."/>
            <person name="Cros-Aarteil S."/>
            <person name="Calhoun S."/>
            <person name="Kuo A."/>
            <person name="Mondo S."/>
            <person name="Pangilinan J."/>
            <person name="Riley R."/>
            <person name="Labutti K."/>
            <person name="Andreopoulos B."/>
            <person name="Lipzen A."/>
            <person name="Chen C."/>
            <person name="Yanf M."/>
            <person name="Daum C."/>
            <person name="Ng V."/>
            <person name="Clum A."/>
            <person name="Steindorff A."/>
            <person name="Ohm R."/>
            <person name="Martin F."/>
            <person name="Silar P."/>
            <person name="Natvig D."/>
            <person name="Lalanne C."/>
            <person name="Gautier V."/>
            <person name="Ament-Velasquez S.L."/>
            <person name="Kruys A."/>
            <person name="Hutchinson M.I."/>
            <person name="Powell A.J."/>
            <person name="Barry K."/>
            <person name="Miller A.N."/>
            <person name="Grigoriev I.V."/>
            <person name="Debuchy R."/>
            <person name="Gladieux P."/>
            <person name="Thoren M.H."/>
            <person name="Johannesson H."/>
        </authorList>
    </citation>
    <scope>NUCLEOTIDE SEQUENCE</scope>
    <source>
        <strain evidence="2">CBS 955.72</strain>
    </source>
</reference>
<dbReference type="AlphaFoldDB" id="A0AAJ0MCA0"/>
<feature type="region of interest" description="Disordered" evidence="1">
    <location>
        <begin position="213"/>
        <end position="252"/>
    </location>
</feature>
<feature type="compositionally biased region" description="Polar residues" evidence="1">
    <location>
        <begin position="147"/>
        <end position="163"/>
    </location>
</feature>
<keyword evidence="3" id="KW-1185">Reference proteome</keyword>
<dbReference type="EMBL" id="JAUIQD010000005">
    <property type="protein sequence ID" value="KAK3348970.1"/>
    <property type="molecule type" value="Genomic_DNA"/>
</dbReference>
<feature type="region of interest" description="Disordered" evidence="1">
    <location>
        <begin position="95"/>
        <end position="200"/>
    </location>
</feature>
<feature type="compositionally biased region" description="Acidic residues" evidence="1">
    <location>
        <begin position="222"/>
        <end position="243"/>
    </location>
</feature>
<proteinExistence type="predicted"/>
<name>A0AAJ0MCA0_9PEZI</name>
<reference evidence="2" key="1">
    <citation type="journal article" date="2023" name="Mol. Phylogenet. Evol.">
        <title>Genome-scale phylogeny and comparative genomics of the fungal order Sordariales.</title>
        <authorList>
            <person name="Hensen N."/>
            <person name="Bonometti L."/>
            <person name="Westerberg I."/>
            <person name="Brannstrom I.O."/>
            <person name="Guillou S."/>
            <person name="Cros-Aarteil S."/>
            <person name="Calhoun S."/>
            <person name="Haridas S."/>
            <person name="Kuo A."/>
            <person name="Mondo S."/>
            <person name="Pangilinan J."/>
            <person name="Riley R."/>
            <person name="LaButti K."/>
            <person name="Andreopoulos B."/>
            <person name="Lipzen A."/>
            <person name="Chen C."/>
            <person name="Yan M."/>
            <person name="Daum C."/>
            <person name="Ng V."/>
            <person name="Clum A."/>
            <person name="Steindorff A."/>
            <person name="Ohm R.A."/>
            <person name="Martin F."/>
            <person name="Silar P."/>
            <person name="Natvig D.O."/>
            <person name="Lalanne C."/>
            <person name="Gautier V."/>
            <person name="Ament-Velasquez S.L."/>
            <person name="Kruys A."/>
            <person name="Hutchinson M.I."/>
            <person name="Powell A.J."/>
            <person name="Barry K."/>
            <person name="Miller A.N."/>
            <person name="Grigoriev I.V."/>
            <person name="Debuchy R."/>
            <person name="Gladieux P."/>
            <person name="Hiltunen Thoren M."/>
            <person name="Johannesson H."/>
        </authorList>
    </citation>
    <scope>NUCLEOTIDE SEQUENCE</scope>
    <source>
        <strain evidence="2">CBS 955.72</strain>
    </source>
</reference>
<gene>
    <name evidence="2" type="ORF">B0T25DRAFT_609354</name>
</gene>
<feature type="compositionally biased region" description="Pro residues" evidence="1">
    <location>
        <begin position="171"/>
        <end position="184"/>
    </location>
</feature>
<evidence type="ECO:0000256" key="1">
    <source>
        <dbReference type="SAM" id="MobiDB-lite"/>
    </source>
</evidence>
<evidence type="ECO:0000313" key="2">
    <source>
        <dbReference type="EMBL" id="KAK3348970.1"/>
    </source>
</evidence>